<evidence type="ECO:0000256" key="3">
    <source>
        <dbReference type="ARBA" id="ARBA00005119"/>
    </source>
</evidence>
<evidence type="ECO:0000256" key="9">
    <source>
        <dbReference type="ARBA" id="ARBA00022516"/>
    </source>
</evidence>
<evidence type="ECO:0000256" key="12">
    <source>
        <dbReference type="ARBA" id="ARBA00022695"/>
    </source>
</evidence>
<keyword evidence="21" id="KW-1185">Reference proteome</keyword>
<dbReference type="eggNOG" id="COG4589">
    <property type="taxonomic scope" value="Bacteria"/>
</dbReference>
<accession>A0A098LLG6</accession>
<keyword evidence="15 19" id="KW-0472">Membrane</keyword>
<evidence type="ECO:0000256" key="5">
    <source>
        <dbReference type="ARBA" id="ARBA00010185"/>
    </source>
</evidence>
<dbReference type="EC" id="2.7.7.41" evidence="6 18"/>
<dbReference type="Pfam" id="PF01148">
    <property type="entry name" value="CTP_transf_1"/>
    <property type="match status" value="1"/>
</dbReference>
<sequence>MGNLTQRIIAGLAGAFIMISAICFNEWSYFALLFIICLLSLIEFYNLIEVAEIKPNKIFGVVSGMMIFTLIFLIEKQVLTFECYFLLFPFLFLLFLMELFRKNDKPFFNIAFTFLGNIYIALPFGLLNVCAFYLQDYNFHIILGILLILWANDIGGYVAGMALGKTKLFFRISPKKTWEGSIGGGLFALAIGFSLSLFWKELDTLHWLILATIIVVVGSYGDLVESLLKRSLAIKDSAQTIPGHGGFLDRFDGLLLSSPFIAAFLKIFS</sequence>
<evidence type="ECO:0000256" key="16">
    <source>
        <dbReference type="ARBA" id="ARBA00023209"/>
    </source>
</evidence>
<evidence type="ECO:0000256" key="8">
    <source>
        <dbReference type="ARBA" id="ARBA00022475"/>
    </source>
</evidence>
<protein>
    <recommendedName>
        <fullName evidence="7 18">Phosphatidate cytidylyltransferase</fullName>
        <ecNumber evidence="6 18">2.7.7.41</ecNumber>
    </recommendedName>
</protein>
<evidence type="ECO:0000256" key="19">
    <source>
        <dbReference type="SAM" id="Phobius"/>
    </source>
</evidence>
<reference evidence="20 21" key="1">
    <citation type="submission" date="2014-09" db="EMBL/GenBank/DDBJ databases">
        <title>Sporocytophaga myxococcoides PG-01 genome sequencing.</title>
        <authorList>
            <person name="Liu L."/>
            <person name="Gao P.J."/>
            <person name="Chen G.J."/>
            <person name="Wang L.S."/>
        </authorList>
    </citation>
    <scope>NUCLEOTIDE SEQUENCE [LARGE SCALE GENOMIC DNA]</scope>
    <source>
        <strain evidence="20 21">PG-01</strain>
    </source>
</reference>
<evidence type="ECO:0000256" key="10">
    <source>
        <dbReference type="ARBA" id="ARBA00022679"/>
    </source>
</evidence>
<dbReference type="EMBL" id="BBLT01000012">
    <property type="protein sequence ID" value="GAL87319.1"/>
    <property type="molecule type" value="Genomic_DNA"/>
</dbReference>
<dbReference type="PANTHER" id="PTHR46382">
    <property type="entry name" value="PHOSPHATIDATE CYTIDYLYLTRANSFERASE"/>
    <property type="match status" value="1"/>
</dbReference>
<evidence type="ECO:0000256" key="14">
    <source>
        <dbReference type="ARBA" id="ARBA00023098"/>
    </source>
</evidence>
<evidence type="ECO:0000256" key="6">
    <source>
        <dbReference type="ARBA" id="ARBA00012487"/>
    </source>
</evidence>
<dbReference type="GO" id="GO:0004605">
    <property type="term" value="F:phosphatidate cytidylyltransferase activity"/>
    <property type="evidence" value="ECO:0007669"/>
    <property type="project" value="UniProtKB-EC"/>
</dbReference>
<feature type="transmembrane region" description="Helical" evidence="19">
    <location>
        <begin position="180"/>
        <end position="199"/>
    </location>
</feature>
<keyword evidence="13 19" id="KW-1133">Transmembrane helix</keyword>
<feature type="transmembrane region" description="Helical" evidence="19">
    <location>
        <begin position="79"/>
        <end position="100"/>
    </location>
</feature>
<feature type="transmembrane region" description="Helical" evidence="19">
    <location>
        <begin position="140"/>
        <end position="159"/>
    </location>
</feature>
<evidence type="ECO:0000313" key="21">
    <source>
        <dbReference type="Proteomes" id="UP000030185"/>
    </source>
</evidence>
<dbReference type="UniPathway" id="UPA00557">
    <property type="reaction ID" value="UER00614"/>
</dbReference>
<dbReference type="PANTHER" id="PTHR46382:SF1">
    <property type="entry name" value="PHOSPHATIDATE CYTIDYLYLTRANSFERASE"/>
    <property type="match status" value="1"/>
</dbReference>
<comment type="pathway">
    <text evidence="4">Lipid metabolism.</text>
</comment>
<dbReference type="InterPro" id="IPR000374">
    <property type="entry name" value="PC_trans"/>
</dbReference>
<proteinExistence type="inferred from homology"/>
<evidence type="ECO:0000256" key="1">
    <source>
        <dbReference type="ARBA" id="ARBA00001698"/>
    </source>
</evidence>
<keyword evidence="11 18" id="KW-0812">Transmembrane</keyword>
<feature type="transmembrane region" description="Helical" evidence="19">
    <location>
        <begin position="107"/>
        <end position="134"/>
    </location>
</feature>
<comment type="catalytic activity">
    <reaction evidence="1 18">
        <text>a 1,2-diacyl-sn-glycero-3-phosphate + CTP + H(+) = a CDP-1,2-diacyl-sn-glycerol + diphosphate</text>
        <dbReference type="Rhea" id="RHEA:16229"/>
        <dbReference type="ChEBI" id="CHEBI:15378"/>
        <dbReference type="ChEBI" id="CHEBI:33019"/>
        <dbReference type="ChEBI" id="CHEBI:37563"/>
        <dbReference type="ChEBI" id="CHEBI:58332"/>
        <dbReference type="ChEBI" id="CHEBI:58608"/>
        <dbReference type="EC" id="2.7.7.41"/>
    </reaction>
</comment>
<feature type="transmembrane region" description="Helical" evidence="19">
    <location>
        <begin position="30"/>
        <end position="48"/>
    </location>
</feature>
<evidence type="ECO:0000256" key="2">
    <source>
        <dbReference type="ARBA" id="ARBA00004651"/>
    </source>
</evidence>
<dbReference type="AlphaFoldDB" id="A0A098LLG6"/>
<evidence type="ECO:0000256" key="4">
    <source>
        <dbReference type="ARBA" id="ARBA00005189"/>
    </source>
</evidence>
<keyword evidence="10 18" id="KW-0808">Transferase</keyword>
<keyword evidence="16" id="KW-0594">Phospholipid biosynthesis</keyword>
<keyword evidence="8" id="KW-1003">Cell membrane</keyword>
<evidence type="ECO:0000256" key="7">
    <source>
        <dbReference type="ARBA" id="ARBA00019373"/>
    </source>
</evidence>
<comment type="pathway">
    <text evidence="3 18">Phospholipid metabolism; CDP-diacylglycerol biosynthesis; CDP-diacylglycerol from sn-glycerol 3-phosphate: step 3/3.</text>
</comment>
<evidence type="ECO:0000313" key="20">
    <source>
        <dbReference type="EMBL" id="GAL87319.1"/>
    </source>
</evidence>
<evidence type="ECO:0000256" key="11">
    <source>
        <dbReference type="ARBA" id="ARBA00022692"/>
    </source>
</evidence>
<dbReference type="Proteomes" id="UP000030185">
    <property type="component" value="Unassembled WGS sequence"/>
</dbReference>
<organism evidence="20 21">
    <name type="scientific">Sporocytophaga myxococcoides</name>
    <dbReference type="NCBI Taxonomy" id="153721"/>
    <lineage>
        <taxon>Bacteria</taxon>
        <taxon>Pseudomonadati</taxon>
        <taxon>Bacteroidota</taxon>
        <taxon>Cytophagia</taxon>
        <taxon>Cytophagales</taxon>
        <taxon>Cytophagaceae</taxon>
        <taxon>Sporocytophaga</taxon>
    </lineage>
</organism>
<dbReference type="STRING" id="153721.MYP_4549"/>
<dbReference type="PROSITE" id="PS01315">
    <property type="entry name" value="CDS"/>
    <property type="match status" value="1"/>
</dbReference>
<evidence type="ECO:0000256" key="15">
    <source>
        <dbReference type="ARBA" id="ARBA00023136"/>
    </source>
</evidence>
<dbReference type="GO" id="GO:0005886">
    <property type="term" value="C:plasma membrane"/>
    <property type="evidence" value="ECO:0007669"/>
    <property type="project" value="UniProtKB-SubCell"/>
</dbReference>
<feature type="transmembrane region" description="Helical" evidence="19">
    <location>
        <begin position="7"/>
        <end position="24"/>
    </location>
</feature>
<keyword evidence="17" id="KW-1208">Phospholipid metabolism</keyword>
<keyword evidence="12 18" id="KW-0548">Nucleotidyltransferase</keyword>
<keyword evidence="14" id="KW-0443">Lipid metabolism</keyword>
<comment type="caution">
    <text evidence="20">The sequence shown here is derived from an EMBL/GenBank/DDBJ whole genome shotgun (WGS) entry which is preliminary data.</text>
</comment>
<keyword evidence="9" id="KW-0444">Lipid biosynthesis</keyword>
<dbReference type="GO" id="GO:0016024">
    <property type="term" value="P:CDP-diacylglycerol biosynthetic process"/>
    <property type="evidence" value="ECO:0007669"/>
    <property type="project" value="UniProtKB-UniPathway"/>
</dbReference>
<comment type="subcellular location">
    <subcellularLocation>
        <location evidence="2">Cell membrane</location>
        <topology evidence="2">Multi-pass membrane protein</topology>
    </subcellularLocation>
</comment>
<evidence type="ECO:0000256" key="17">
    <source>
        <dbReference type="ARBA" id="ARBA00023264"/>
    </source>
</evidence>
<comment type="similarity">
    <text evidence="5 18">Belongs to the CDS family.</text>
</comment>
<gene>
    <name evidence="20" type="ORF">MYP_4549</name>
</gene>
<evidence type="ECO:0000256" key="18">
    <source>
        <dbReference type="RuleBase" id="RU003938"/>
    </source>
</evidence>
<feature type="transmembrane region" description="Helical" evidence="19">
    <location>
        <begin position="55"/>
        <end position="73"/>
    </location>
</feature>
<feature type="transmembrane region" description="Helical" evidence="19">
    <location>
        <begin position="205"/>
        <end position="224"/>
    </location>
</feature>
<evidence type="ECO:0000256" key="13">
    <source>
        <dbReference type="ARBA" id="ARBA00022989"/>
    </source>
</evidence>
<name>A0A098LLG6_9BACT</name>